<evidence type="ECO:0000313" key="2">
    <source>
        <dbReference type="EMBL" id="CEF73030.1"/>
    </source>
</evidence>
<dbReference type="Proteomes" id="UP000070720">
    <property type="component" value="Chromosome 1"/>
</dbReference>
<accession>A0A098D3M2</accession>
<dbReference type="VEuPathDB" id="FungiDB:FGRAMPH1_01G02457"/>
<evidence type="ECO:0000313" key="4">
    <source>
        <dbReference type="Proteomes" id="UP000070720"/>
    </source>
</evidence>
<reference evidence="3 4" key="2">
    <citation type="journal article" date="2010" name="Nature">
        <title>Comparative genomics reveals mobile pathogenicity chromosomes in Fusarium.</title>
        <authorList>
            <person name="Ma L.J."/>
            <person name="van der Does H.C."/>
            <person name="Borkovich K.A."/>
            <person name="Coleman J.J."/>
            <person name="Daboussi M.J."/>
            <person name="Di Pietro A."/>
            <person name="Dufresne M."/>
            <person name="Freitag M."/>
            <person name="Grabherr M."/>
            <person name="Henrissat B."/>
            <person name="Houterman P.M."/>
            <person name="Kang S."/>
            <person name="Shim W.B."/>
            <person name="Woloshuk C."/>
            <person name="Xie X."/>
            <person name="Xu J.R."/>
            <person name="Antoniw J."/>
            <person name="Baker S.E."/>
            <person name="Bluhm B.H."/>
            <person name="Breakspear A."/>
            <person name="Brown D.W."/>
            <person name="Butchko R.A."/>
            <person name="Chapman S."/>
            <person name="Coulson R."/>
            <person name="Coutinho P.M."/>
            <person name="Danchin E.G."/>
            <person name="Diener A."/>
            <person name="Gale L.R."/>
            <person name="Gardiner D.M."/>
            <person name="Goff S."/>
            <person name="Hammond-Kosack K.E."/>
            <person name="Hilburn K."/>
            <person name="Hua-Van A."/>
            <person name="Jonkers W."/>
            <person name="Kazan K."/>
            <person name="Kodira C.D."/>
            <person name="Koehrsen M."/>
            <person name="Kumar L."/>
            <person name="Lee Y.H."/>
            <person name="Li L."/>
            <person name="Manners J.M."/>
            <person name="Miranda-Saavedra D."/>
            <person name="Mukherjee M."/>
            <person name="Park G."/>
            <person name="Park J."/>
            <person name="Park S.Y."/>
            <person name="Proctor R.H."/>
            <person name="Regev A."/>
            <person name="Ruiz-Roldan M.C."/>
            <person name="Sain D."/>
            <person name="Sakthikumar S."/>
            <person name="Sykes S."/>
            <person name="Schwartz D.C."/>
            <person name="Turgeon B.G."/>
            <person name="Wapinski I."/>
            <person name="Yoder O."/>
            <person name="Young S."/>
            <person name="Zeng Q."/>
            <person name="Zhou S."/>
            <person name="Galagan J."/>
            <person name="Cuomo C.A."/>
            <person name="Kistler H.C."/>
            <person name="Rep M."/>
        </authorList>
    </citation>
    <scope>GENOME REANNOTATION</scope>
    <source>
        <strain evidence="4">ATCC MYA-4620 / CBS 123657 / FGSC 9075 / NRRL 31084 / PH-1</strain>
        <strain evidence="3">PH-1 / ATCC MYA-4620 / FGSC 9075 / NRRL 31084</strain>
    </source>
</reference>
<reference evidence="2 4" key="3">
    <citation type="journal article" date="2015" name="BMC Genomics">
        <title>The completed genome sequence of the pathogenic ascomycete fungus Fusarium graminearum.</title>
        <authorList>
            <person name="King R."/>
            <person name="Urban M."/>
            <person name="Hammond-Kosack M.C."/>
            <person name="Hassani-Pak K."/>
            <person name="Hammond-Kosack K.E."/>
        </authorList>
    </citation>
    <scope>NUCLEOTIDE SEQUENCE [LARGE SCALE GENOMIC DNA]</scope>
    <source>
        <strain evidence="4">ATCC MYA-4620 / CBS 123657 / FGSC 9075 / NRRL 31084 / PH-1</strain>
        <strain evidence="2">PH-1</strain>
    </source>
</reference>
<protein>
    <submittedName>
        <fullName evidence="2">Chromosome 1, complete genome</fullName>
    </submittedName>
</protein>
<dbReference type="EMBL" id="HG970332">
    <property type="protein sequence ID" value="CEF73030.1"/>
    <property type="molecule type" value="Genomic_DNA"/>
</dbReference>
<sequence length="225" mass="25387">MDDFEAILSDLVLENEPIEKELSSLGLKWHSFDDLCQALRSETVTDNITNRDCYDILAPQRPQQPKTQKATGKTPRTSDKEDVVTRIAYCVPSVTQSSGIKILWKGISGSYRSVKKIEPSRTLTEVKHEALRLYDAFQEQAHAVRNRTYITYIARKRIKHSLSINKSSGFTVFVEEYQPLDGLCPTLARDIMAQPAKDIECLLCCITGIKFGIRVFPLSLFTAIG</sequence>
<feature type="compositionally biased region" description="Polar residues" evidence="1">
    <location>
        <begin position="61"/>
        <end position="75"/>
    </location>
</feature>
<accession>I1S4V2</accession>
<dbReference type="EnsemblFungi" id="CEF73030">
    <property type="protein sequence ID" value="CEF73030"/>
    <property type="gene ID" value="FGRRES_11870"/>
</dbReference>
<dbReference type="InParanoid" id="I1S4V2"/>
<dbReference type="KEGG" id="fgr:FGSG_11870"/>
<reference evidence="3 4" key="1">
    <citation type="journal article" date="2007" name="Science">
        <title>The Fusarium graminearum genome reveals a link between localized polymorphism and pathogen specialization.</title>
        <authorList>
            <person name="Cuomo C.A."/>
            <person name="Gueldener U."/>
            <person name="Xu J.-R."/>
            <person name="Trail F."/>
            <person name="Turgeon B.G."/>
            <person name="Di Pietro A."/>
            <person name="Walton J.D."/>
            <person name="Ma L.-J."/>
            <person name="Baker S.E."/>
            <person name="Rep M."/>
            <person name="Adam G."/>
            <person name="Antoniw J."/>
            <person name="Baldwin T."/>
            <person name="Calvo S.E."/>
            <person name="Chang Y.-L."/>
            <person name="DeCaprio D."/>
            <person name="Gale L.R."/>
            <person name="Gnerre S."/>
            <person name="Goswami R.S."/>
            <person name="Hammond-Kosack K."/>
            <person name="Harris L.J."/>
            <person name="Hilburn K."/>
            <person name="Kennell J.C."/>
            <person name="Kroken S."/>
            <person name="Magnuson J.K."/>
            <person name="Mannhaupt G."/>
            <person name="Mauceli E.W."/>
            <person name="Mewes H.-W."/>
            <person name="Mitterbauer R."/>
            <person name="Muehlbauer G."/>
            <person name="Muensterkoetter M."/>
            <person name="Nelson D."/>
            <person name="O'Donnell K."/>
            <person name="Ouellet T."/>
            <person name="Qi W."/>
            <person name="Quesneville H."/>
            <person name="Roncero M.I.G."/>
            <person name="Seong K.-Y."/>
            <person name="Tetko I.V."/>
            <person name="Urban M."/>
            <person name="Waalwijk C."/>
            <person name="Ward T.J."/>
            <person name="Yao J."/>
            <person name="Birren B.W."/>
            <person name="Kistler H.C."/>
        </authorList>
    </citation>
    <scope>NUCLEOTIDE SEQUENCE [LARGE SCALE GENOMIC DNA]</scope>
    <source>
        <strain evidence="4">ATCC MYA-4620 / CBS 123657 / FGSC 9075 / NRRL 31084 / PH-1</strain>
        <strain evidence="3">PH-1 / ATCC MYA-4620 / FGSC 9075 / NRRL 31084</strain>
    </source>
</reference>
<reference evidence="3" key="4">
    <citation type="submission" date="2017-01" db="UniProtKB">
        <authorList>
            <consortium name="EnsemblFungi"/>
        </authorList>
    </citation>
    <scope>IDENTIFICATION</scope>
    <source>
        <strain evidence="3">PH-1 / ATCC MYA-4620 / FGSC 9075 / NRRL 31084</strain>
    </source>
</reference>
<name>I1S4V2_GIBZE</name>
<proteinExistence type="predicted"/>
<evidence type="ECO:0000313" key="3">
    <source>
        <dbReference type="EnsemblFungi" id="CEF73030"/>
    </source>
</evidence>
<keyword evidence="4" id="KW-1185">Reference proteome</keyword>
<gene>
    <name evidence="2" type="ORF">FGRAMPH1_01T02457</name>
</gene>
<organism evidence="2 4">
    <name type="scientific">Gibberella zeae (strain ATCC MYA-4620 / CBS 123657 / FGSC 9075 / NRRL 31084 / PH-1)</name>
    <name type="common">Wheat head blight fungus</name>
    <name type="synonym">Fusarium graminearum</name>
    <dbReference type="NCBI Taxonomy" id="229533"/>
    <lineage>
        <taxon>Eukaryota</taxon>
        <taxon>Fungi</taxon>
        <taxon>Dikarya</taxon>
        <taxon>Ascomycota</taxon>
        <taxon>Pezizomycotina</taxon>
        <taxon>Sordariomycetes</taxon>
        <taxon>Hypocreomycetidae</taxon>
        <taxon>Hypocreales</taxon>
        <taxon>Nectriaceae</taxon>
        <taxon>Fusarium</taxon>
    </lineage>
</organism>
<dbReference type="RefSeq" id="XP_011316723.1">
    <property type="nucleotide sequence ID" value="XM_011318421.1"/>
</dbReference>
<feature type="region of interest" description="Disordered" evidence="1">
    <location>
        <begin position="59"/>
        <end position="78"/>
    </location>
</feature>
<dbReference type="HOGENOM" id="CLU_1230029_0_0_1"/>
<dbReference type="AlphaFoldDB" id="I1S4V2"/>
<evidence type="ECO:0000256" key="1">
    <source>
        <dbReference type="SAM" id="MobiDB-lite"/>
    </source>
</evidence>